<organism evidence="1 2">
    <name type="scientific">Inconstantimicrobium porci</name>
    <dbReference type="NCBI Taxonomy" id="2652291"/>
    <lineage>
        <taxon>Bacteria</taxon>
        <taxon>Bacillati</taxon>
        <taxon>Bacillota</taxon>
        <taxon>Clostridia</taxon>
        <taxon>Eubacteriales</taxon>
        <taxon>Clostridiaceae</taxon>
        <taxon>Inconstantimicrobium</taxon>
    </lineage>
</organism>
<comment type="caution">
    <text evidence="1">The sequence shown here is derived from an EMBL/GenBank/DDBJ whole genome shotgun (WGS) entry which is preliminary data.</text>
</comment>
<accession>A0A7X2N0P3</accession>
<name>A0A7X2N0P3_9CLOT</name>
<gene>
    <name evidence="1" type="ORF">FYJ33_14805</name>
</gene>
<dbReference type="Proteomes" id="UP000460287">
    <property type="component" value="Unassembled WGS sequence"/>
</dbReference>
<proteinExistence type="predicted"/>
<protein>
    <recommendedName>
        <fullName evidence="3">Reverse transcriptase domain-containing protein</fullName>
    </recommendedName>
</protein>
<dbReference type="RefSeq" id="WP_154532642.1">
    <property type="nucleotide sequence ID" value="NZ_VULX01000039.1"/>
</dbReference>
<dbReference type="EMBL" id="VULX01000039">
    <property type="protein sequence ID" value="MSR92601.1"/>
    <property type="molecule type" value="Genomic_DNA"/>
</dbReference>
<keyword evidence="2" id="KW-1185">Reference proteome</keyword>
<sequence>MKFELPENLRGIKITSISKVINRPKLMNTLSYLKKISWDKNKISTYYKKTFNAYSLDNILDKLMNEKTKIKLIKDNILNLYKEDIGINCLCIYIVAFFMNQKQASNYKEYAECASKYFSEDTIKNIWSIGIADGTYLNLIDSNGKILDYDFFYKWVYIDGCDSVFKYIIQQYEDDEMNKNKYLLFHKIKTGDVELSNKNIKREVRKKPKKVNQKSVQNSKKIKQEYREVYVVAKKSIAEVCLKYLKKRLDKEFNISYPNRFQIMNECISVTENLRYMSNFVIFKYDFKDFFNSVSSQRIFNDYIINSSMKKNEIALLEKLVHNFEKCYAGLATSNSLIEIKAKDFDMRLQIHLRDYGMIFYKRYVDDGLIIFNKFVSEDTIKSILYKTVSEIFGQEVKINENKCIYINQSNSINSFNYLGYEFIINKNNKYKIQYGITSEKRKRFENKITAIVNKFKKDENMELFRTRLQFILSRVVFFNCSRYRKEIKWQVIGVSGNYMELRRFIDIEDKITTDTLTFLKDSVYDIIEHELGTNNIPYFLKKSKEKYSLYFYMKNNKSIVFHPNIGWSQDYLSKRLKKINLNKAYNLKGKSYREIVSIFCDKLKLKE</sequence>
<evidence type="ECO:0008006" key="3">
    <source>
        <dbReference type="Google" id="ProtNLM"/>
    </source>
</evidence>
<reference evidence="1 2" key="1">
    <citation type="submission" date="2019-08" db="EMBL/GenBank/DDBJ databases">
        <title>In-depth cultivation of the pig gut microbiome towards novel bacterial diversity and tailored functional studies.</title>
        <authorList>
            <person name="Wylensek D."/>
            <person name="Hitch T.C.A."/>
            <person name="Clavel T."/>
        </authorList>
    </citation>
    <scope>NUCLEOTIDE SEQUENCE [LARGE SCALE GENOMIC DNA]</scope>
    <source>
        <strain evidence="1 2">WCA-383-APC-5B</strain>
    </source>
</reference>
<dbReference type="AlphaFoldDB" id="A0A7X2N0P3"/>
<evidence type="ECO:0000313" key="2">
    <source>
        <dbReference type="Proteomes" id="UP000460287"/>
    </source>
</evidence>
<evidence type="ECO:0000313" key="1">
    <source>
        <dbReference type="EMBL" id="MSR92601.1"/>
    </source>
</evidence>